<gene>
    <name evidence="5" type="ORF">IL334_003763</name>
</gene>
<feature type="region of interest" description="Disordered" evidence="4">
    <location>
        <begin position="1"/>
        <end position="53"/>
    </location>
</feature>
<sequence>MSGSVQSEEVPHDLDDQHGQQTSASPNEVLSKGSPNVKHQPQPPSLADNVSQIKSEILTSSSSAALSSFPISAADSTSDPLSASSTLSAPLSNIPSSSPAKRRPRPPAKGILKPPPPPTKPTLGNRLRDIVGGAVNTAVGTTSRLFDAPDEFSAAGSSSLPQSSSANLGTSTSAPGGTLASISGRLAGLGLSRFVVNATGPPSNSGSTTSSPLPARSVSLPEAGSPIIGPVGTPISTEKSKQKQPLKRATFVLPNLSITYPISSQGEPWSAKVTEDRRRIETNHRLLLSSSCGPQYWSSHRLVMLYESACRGREERPRVGIVRALEVIPLPPKSRHIHLTLRPVDHTTIGVALPAGSPNTLDAPLTRYAAESFADVLSAEWGLMDLKLENGVIEGEDVLKPILHALLISGTLPSLGLAGNKKIKAGGWRLLATFLKRARSLRYIDLSDTVWDKKSVEYLVLALAPTQLGVEDSSFLPDPSLSPDLLMDNTSTRISLEVNGDGDGPVRDAYGSFIPPAPLLKEGDANRTSAVVQTLRLDGCGLKANVLETLAQGVRSSDLKNISLRRNRIGPLGAVALALMIRDYPDSVLTMSSLSPGLTSSGLVHSPLLGPPSDPASNPCTPTTLPYAARTRKPQPPLPNHDRDLPPIPMIVSSATGGVTSRTIPEGYKPPPPPKHPLVMPGGGNSAMQEAGNFTVSNATAEGRMSTMESGGASIALQRSVRALDGVERIGRLLTLDLKSNEIKNGVSYIAQVLKRNRTLKVLNLSDNRIETSGLVAIAEALKYNSSLETLDLSSNPCCGPSGEGIAALRTAFTVNTSLKRLFLADTGLTNDGAISLAEFLPETKSLLHLDLTNNSCIDTAGILAISVGLKSNKLIRCLDISIPPNSPDLAGLSQNILQSCIRNTELAVESSKSHQEVIWGPIKKSTLVRQVKEADEMRKEQERLALAQSPEGLAREFVYTLRPERVVVVTEETLNDLQKWFEAAAVYKKRSSQAIRWEPGQLPKEEFEELVQRSKVLKERVVDQIQEPSTDDRMLEHLLGLNDMLTNSIEFGSTFVPPPRLLLPSQIVPTESSPIQPQRLYPQRRHMRISSTEISSPNFSIGDSDNDDSDPEEINENSFSQNTPTKSPAKSNRLIASGLGLGSITPIKHKPSISGEEQEEGFLEAQGNEASPITGLQPLTLFNGEDHLDDLTSPTEQTSRAWVEEEGEIFRKGIKLGVVDDEDDNLGMSGEKGEVSGEELRKEILDTPVARSPTRRIINEDGEEDEEADDDTEVPAVEV</sequence>
<dbReference type="GeneID" id="87955894"/>
<dbReference type="SMART" id="SM00368">
    <property type="entry name" value="LRR_RI"/>
    <property type="match status" value="7"/>
</dbReference>
<feature type="compositionally biased region" description="Low complexity" evidence="4">
    <location>
        <begin position="72"/>
        <end position="99"/>
    </location>
</feature>
<feature type="region of interest" description="Disordered" evidence="4">
    <location>
        <begin position="153"/>
        <end position="173"/>
    </location>
</feature>
<feature type="compositionally biased region" description="Acidic residues" evidence="4">
    <location>
        <begin position="1105"/>
        <end position="1116"/>
    </location>
</feature>
<feature type="region of interest" description="Disordered" evidence="4">
    <location>
        <begin position="72"/>
        <end position="126"/>
    </location>
</feature>
<evidence type="ECO:0000256" key="2">
    <source>
        <dbReference type="ARBA" id="ARBA00022614"/>
    </source>
</evidence>
<feature type="region of interest" description="Disordered" evidence="4">
    <location>
        <begin position="200"/>
        <end position="243"/>
    </location>
</feature>
<dbReference type="SUPFAM" id="SSF52047">
    <property type="entry name" value="RNI-like"/>
    <property type="match status" value="1"/>
</dbReference>
<feature type="compositionally biased region" description="Acidic residues" evidence="4">
    <location>
        <begin position="1261"/>
        <end position="1274"/>
    </location>
</feature>
<keyword evidence="6" id="KW-1185">Reference proteome</keyword>
<keyword evidence="3" id="KW-0677">Repeat</keyword>
<feature type="region of interest" description="Disordered" evidence="4">
    <location>
        <begin position="1146"/>
        <end position="1170"/>
    </location>
</feature>
<accession>A0ABZ1D061</accession>
<evidence type="ECO:0000256" key="4">
    <source>
        <dbReference type="SAM" id="MobiDB-lite"/>
    </source>
</evidence>
<dbReference type="Gene3D" id="3.80.10.10">
    <property type="entry name" value="Ribonuclease Inhibitor"/>
    <property type="match status" value="4"/>
</dbReference>
<feature type="region of interest" description="Disordered" evidence="4">
    <location>
        <begin position="1091"/>
        <end position="1132"/>
    </location>
</feature>
<organism evidence="5 6">
    <name type="scientific">Kwoniella shivajii</name>
    <dbReference type="NCBI Taxonomy" id="564305"/>
    <lineage>
        <taxon>Eukaryota</taxon>
        <taxon>Fungi</taxon>
        <taxon>Dikarya</taxon>
        <taxon>Basidiomycota</taxon>
        <taxon>Agaricomycotina</taxon>
        <taxon>Tremellomycetes</taxon>
        <taxon>Tremellales</taxon>
        <taxon>Cryptococcaceae</taxon>
        <taxon>Kwoniella</taxon>
    </lineage>
</organism>
<feature type="compositionally biased region" description="Basic and acidic residues" evidence="4">
    <location>
        <begin position="9"/>
        <end position="18"/>
    </location>
</feature>
<evidence type="ECO:0008006" key="7">
    <source>
        <dbReference type="Google" id="ProtNLM"/>
    </source>
</evidence>
<feature type="compositionally biased region" description="Low complexity" evidence="4">
    <location>
        <begin position="200"/>
        <end position="212"/>
    </location>
</feature>
<evidence type="ECO:0000256" key="3">
    <source>
        <dbReference type="ARBA" id="ARBA00022737"/>
    </source>
</evidence>
<dbReference type="Proteomes" id="UP001329825">
    <property type="component" value="Chromosome 5"/>
</dbReference>
<protein>
    <recommendedName>
        <fullName evidence="7">RNI-like protein</fullName>
    </recommendedName>
</protein>
<evidence type="ECO:0000313" key="6">
    <source>
        <dbReference type="Proteomes" id="UP001329825"/>
    </source>
</evidence>
<dbReference type="EMBL" id="CP141885">
    <property type="protein sequence ID" value="WRT66800.1"/>
    <property type="molecule type" value="Genomic_DNA"/>
</dbReference>
<feature type="compositionally biased region" description="Polar residues" evidence="4">
    <location>
        <begin position="1091"/>
        <end position="1104"/>
    </location>
</feature>
<feature type="compositionally biased region" description="Basic and acidic residues" evidence="4">
    <location>
        <begin position="1232"/>
        <end position="1246"/>
    </location>
</feature>
<dbReference type="PANTHER" id="PTHR24113:SF12">
    <property type="entry name" value="RAN GTPASE-ACTIVATING PROTEIN 1"/>
    <property type="match status" value="1"/>
</dbReference>
<dbReference type="PANTHER" id="PTHR24113">
    <property type="entry name" value="RAN GTPASE-ACTIVATING PROTEIN 1"/>
    <property type="match status" value="1"/>
</dbReference>
<evidence type="ECO:0000256" key="1">
    <source>
        <dbReference type="ARBA" id="ARBA00022468"/>
    </source>
</evidence>
<proteinExistence type="predicted"/>
<name>A0ABZ1D061_9TREE</name>
<feature type="compositionally biased region" description="Polar residues" evidence="4">
    <location>
        <begin position="1117"/>
        <end position="1131"/>
    </location>
</feature>
<dbReference type="InterPro" id="IPR032675">
    <property type="entry name" value="LRR_dom_sf"/>
</dbReference>
<keyword evidence="1" id="KW-0343">GTPase activation</keyword>
<feature type="compositionally biased region" description="Polar residues" evidence="4">
    <location>
        <begin position="19"/>
        <end position="39"/>
    </location>
</feature>
<dbReference type="InterPro" id="IPR001611">
    <property type="entry name" value="Leu-rich_rpt"/>
</dbReference>
<dbReference type="RefSeq" id="XP_062791540.1">
    <property type="nucleotide sequence ID" value="XM_062935489.1"/>
</dbReference>
<evidence type="ECO:0000313" key="5">
    <source>
        <dbReference type="EMBL" id="WRT66800.1"/>
    </source>
</evidence>
<dbReference type="Pfam" id="PF13516">
    <property type="entry name" value="LRR_6"/>
    <property type="match status" value="2"/>
</dbReference>
<dbReference type="InterPro" id="IPR027038">
    <property type="entry name" value="RanGap"/>
</dbReference>
<keyword evidence="2" id="KW-0433">Leucine-rich repeat</keyword>
<feature type="compositionally biased region" description="Low complexity" evidence="4">
    <location>
        <begin position="153"/>
        <end position="166"/>
    </location>
</feature>
<reference evidence="5 6" key="1">
    <citation type="submission" date="2024-01" db="EMBL/GenBank/DDBJ databases">
        <title>Comparative genomics of Cryptococcus and Kwoniella reveals pathogenesis evolution and contrasting modes of karyotype evolution via chromosome fusion or intercentromeric recombination.</title>
        <authorList>
            <person name="Coelho M.A."/>
            <person name="David-Palma M."/>
            <person name="Shea T."/>
            <person name="Bowers K."/>
            <person name="McGinley-Smith S."/>
            <person name="Mohammad A.W."/>
            <person name="Gnirke A."/>
            <person name="Yurkov A.M."/>
            <person name="Nowrousian M."/>
            <person name="Sun S."/>
            <person name="Cuomo C.A."/>
            <person name="Heitman J."/>
        </authorList>
    </citation>
    <scope>NUCLEOTIDE SEQUENCE [LARGE SCALE GENOMIC DNA]</scope>
    <source>
        <strain evidence="5">CBS 11374</strain>
    </source>
</reference>
<feature type="region of interest" description="Disordered" evidence="4">
    <location>
        <begin position="1221"/>
        <end position="1280"/>
    </location>
</feature>